<dbReference type="Pfam" id="PF14570">
    <property type="entry name" value="zf-RING_4"/>
    <property type="match status" value="1"/>
</dbReference>
<dbReference type="GO" id="GO:0003723">
    <property type="term" value="F:RNA binding"/>
    <property type="evidence" value="ECO:0007669"/>
    <property type="project" value="UniProtKB-UniRule"/>
</dbReference>
<dbReference type="Proteomes" id="UP001304243">
    <property type="component" value="Unassembled WGS sequence"/>
</dbReference>
<dbReference type="FunFam" id="3.30.40.10:FF:000006">
    <property type="entry name" value="CCR4-NOT transcription complex subunit 4"/>
    <property type="match status" value="1"/>
</dbReference>
<evidence type="ECO:0000256" key="7">
    <source>
        <dbReference type="ARBA" id="ARBA00023242"/>
    </source>
</evidence>
<dbReference type="RefSeq" id="XP_064687220.1">
    <property type="nucleotide sequence ID" value="XM_064825706.1"/>
</dbReference>
<feature type="compositionally biased region" description="Low complexity" evidence="11">
    <location>
        <begin position="306"/>
        <end position="329"/>
    </location>
</feature>
<feature type="region of interest" description="Disordered" evidence="11">
    <location>
        <begin position="290"/>
        <end position="367"/>
    </location>
</feature>
<dbReference type="Gene3D" id="3.30.70.330">
    <property type="match status" value="1"/>
</dbReference>
<evidence type="ECO:0000256" key="3">
    <source>
        <dbReference type="ARBA" id="ARBA00022771"/>
    </source>
</evidence>
<dbReference type="SUPFAM" id="SSF57850">
    <property type="entry name" value="RING/U-box"/>
    <property type="match status" value="1"/>
</dbReference>
<keyword evidence="4 9" id="KW-0862">Zinc</keyword>
<feature type="region of interest" description="Disordered" evidence="11">
    <location>
        <begin position="1162"/>
        <end position="1274"/>
    </location>
</feature>
<evidence type="ECO:0000313" key="16">
    <source>
        <dbReference type="Proteomes" id="UP001304243"/>
    </source>
</evidence>
<feature type="region of interest" description="Disordered" evidence="11">
    <location>
        <begin position="75"/>
        <end position="95"/>
    </location>
</feature>
<evidence type="ECO:0000313" key="15">
    <source>
        <dbReference type="EMBL" id="KAK4520554.1"/>
    </source>
</evidence>
<dbReference type="InterPro" id="IPR013083">
    <property type="entry name" value="Znf_RING/FYVE/PHD"/>
</dbReference>
<dbReference type="GeneID" id="89950117"/>
<organism evidence="15 16">
    <name type="scientific">Mucor velutinosus</name>
    <dbReference type="NCBI Taxonomy" id="708070"/>
    <lineage>
        <taxon>Eukaryota</taxon>
        <taxon>Fungi</taxon>
        <taxon>Fungi incertae sedis</taxon>
        <taxon>Mucoromycota</taxon>
        <taxon>Mucoromycotina</taxon>
        <taxon>Mucoromycetes</taxon>
        <taxon>Mucorales</taxon>
        <taxon>Mucorineae</taxon>
        <taxon>Mucoraceae</taxon>
        <taxon>Mucor</taxon>
    </lineage>
</organism>
<feature type="compositionally biased region" description="Low complexity" evidence="11">
    <location>
        <begin position="446"/>
        <end position="473"/>
    </location>
</feature>
<evidence type="ECO:0000259" key="12">
    <source>
        <dbReference type="PROSITE" id="PS50089"/>
    </source>
</evidence>
<keyword evidence="7" id="KW-0539">Nucleus</keyword>
<dbReference type="GO" id="GO:0004842">
    <property type="term" value="F:ubiquitin-protein transferase activity"/>
    <property type="evidence" value="ECO:0007669"/>
    <property type="project" value="InterPro"/>
</dbReference>
<feature type="coiled-coil region" evidence="10">
    <location>
        <begin position="916"/>
        <end position="949"/>
    </location>
</feature>
<evidence type="ECO:0000256" key="2">
    <source>
        <dbReference type="ARBA" id="ARBA00022723"/>
    </source>
</evidence>
<dbReference type="InterPro" id="IPR000504">
    <property type="entry name" value="RRM_dom"/>
</dbReference>
<feature type="domain" description="C3H1-type" evidence="14">
    <location>
        <begin position="182"/>
        <end position="209"/>
    </location>
</feature>
<dbReference type="PROSITE" id="PS50089">
    <property type="entry name" value="ZF_RING_2"/>
    <property type="match status" value="1"/>
</dbReference>
<feature type="compositionally biased region" description="Basic and acidic residues" evidence="11">
    <location>
        <begin position="75"/>
        <end position="93"/>
    </location>
</feature>
<dbReference type="InterPro" id="IPR035979">
    <property type="entry name" value="RBD_domain_sf"/>
</dbReference>
<name>A0AAN7DQC1_9FUNG</name>
<dbReference type="InterPro" id="IPR034261">
    <property type="entry name" value="CNOT4_RRM"/>
</dbReference>
<dbReference type="InterPro" id="IPR039780">
    <property type="entry name" value="Mot2"/>
</dbReference>
<evidence type="ECO:0000256" key="9">
    <source>
        <dbReference type="PROSITE-ProRule" id="PRU00723"/>
    </source>
</evidence>
<reference evidence="15 16" key="1">
    <citation type="submission" date="2022-11" db="EMBL/GenBank/DDBJ databases">
        <title>Mucor velutinosus strain NIH1002 WGS.</title>
        <authorList>
            <person name="Subramanian P."/>
            <person name="Mullikin J.C."/>
            <person name="Segre J.A."/>
            <person name="Zelazny A.M."/>
        </authorList>
    </citation>
    <scope>NUCLEOTIDE SEQUENCE [LARGE SCALE GENOMIC DNA]</scope>
    <source>
        <strain evidence="15 16">NIH1002</strain>
    </source>
</reference>
<dbReference type="GO" id="GO:0016567">
    <property type="term" value="P:protein ubiquitination"/>
    <property type="evidence" value="ECO:0007669"/>
    <property type="project" value="TreeGrafter"/>
</dbReference>
<feature type="compositionally biased region" description="Low complexity" evidence="11">
    <location>
        <begin position="1187"/>
        <end position="1203"/>
    </location>
</feature>
<evidence type="ECO:0000256" key="10">
    <source>
        <dbReference type="SAM" id="Coils"/>
    </source>
</evidence>
<feature type="compositionally biased region" description="Pro residues" evidence="11">
    <location>
        <begin position="740"/>
        <end position="749"/>
    </location>
</feature>
<keyword evidence="6 10" id="KW-0175">Coiled coil</keyword>
<accession>A0AAN7DQC1</accession>
<evidence type="ECO:0000256" key="8">
    <source>
        <dbReference type="PROSITE-ProRule" id="PRU00176"/>
    </source>
</evidence>
<gene>
    <name evidence="15" type="ORF">ATC70_006431</name>
</gene>
<feature type="compositionally biased region" description="Pro residues" evidence="11">
    <location>
        <begin position="1230"/>
        <end position="1243"/>
    </location>
</feature>
<dbReference type="CDD" id="cd16618">
    <property type="entry name" value="mRING-HC-C4C4_CNOT4"/>
    <property type="match status" value="1"/>
</dbReference>
<dbReference type="Gene3D" id="3.30.40.10">
    <property type="entry name" value="Zinc/RING finger domain, C3HC4 (zinc finger)"/>
    <property type="match status" value="1"/>
</dbReference>
<keyword evidence="16" id="KW-1185">Reference proteome</keyword>
<dbReference type="InterPro" id="IPR000571">
    <property type="entry name" value="Znf_CCCH"/>
</dbReference>
<feature type="region of interest" description="Disordered" evidence="11">
    <location>
        <begin position="226"/>
        <end position="269"/>
    </location>
</feature>
<evidence type="ECO:0000259" key="13">
    <source>
        <dbReference type="PROSITE" id="PS50102"/>
    </source>
</evidence>
<feature type="region of interest" description="Disordered" evidence="11">
    <location>
        <begin position="383"/>
        <end position="613"/>
    </location>
</feature>
<keyword evidence="5 8" id="KW-0694">RNA-binding</keyword>
<dbReference type="GO" id="GO:0008270">
    <property type="term" value="F:zinc ion binding"/>
    <property type="evidence" value="ECO:0007669"/>
    <property type="project" value="UniProtKB-KW"/>
</dbReference>
<feature type="compositionally biased region" description="Polar residues" evidence="11">
    <location>
        <begin position="976"/>
        <end position="1002"/>
    </location>
</feature>
<dbReference type="InterPro" id="IPR003954">
    <property type="entry name" value="RRM_euk-type"/>
</dbReference>
<dbReference type="GO" id="GO:0005634">
    <property type="term" value="C:nucleus"/>
    <property type="evidence" value="ECO:0007669"/>
    <property type="project" value="UniProtKB-SubCell"/>
</dbReference>
<dbReference type="CDD" id="cd12438">
    <property type="entry name" value="RRM_CNOT4"/>
    <property type="match status" value="1"/>
</dbReference>
<evidence type="ECO:0000256" key="11">
    <source>
        <dbReference type="SAM" id="MobiDB-lite"/>
    </source>
</evidence>
<dbReference type="PANTHER" id="PTHR12603">
    <property type="entry name" value="CCR4-NOT TRANSCRIPTION COMPLEX RELATED"/>
    <property type="match status" value="1"/>
</dbReference>
<dbReference type="AlphaFoldDB" id="A0AAN7DQC1"/>
<proteinExistence type="predicted"/>
<dbReference type="Pfam" id="PF00076">
    <property type="entry name" value="RRM_1"/>
    <property type="match status" value="1"/>
</dbReference>
<feature type="region of interest" description="Disordered" evidence="11">
    <location>
        <begin position="1047"/>
        <end position="1072"/>
    </location>
</feature>
<dbReference type="InterPro" id="IPR012677">
    <property type="entry name" value="Nucleotide-bd_a/b_plait_sf"/>
</dbReference>
<feature type="domain" description="RRM" evidence="13">
    <location>
        <begin position="105"/>
        <end position="185"/>
    </location>
</feature>
<feature type="region of interest" description="Disordered" evidence="11">
    <location>
        <begin position="627"/>
        <end position="662"/>
    </location>
</feature>
<dbReference type="PROSITE" id="PS50103">
    <property type="entry name" value="ZF_C3H1"/>
    <property type="match status" value="1"/>
</dbReference>
<comment type="subcellular location">
    <subcellularLocation>
        <location evidence="1">Nucleus</location>
    </subcellularLocation>
</comment>
<feature type="region of interest" description="Disordered" evidence="11">
    <location>
        <begin position="952"/>
        <end position="1002"/>
    </location>
</feature>
<dbReference type="SMART" id="SM00361">
    <property type="entry name" value="RRM_1"/>
    <property type="match status" value="1"/>
</dbReference>
<dbReference type="PROSITE" id="PS50102">
    <property type="entry name" value="RRM"/>
    <property type="match status" value="1"/>
</dbReference>
<feature type="compositionally biased region" description="Low complexity" evidence="11">
    <location>
        <begin position="1126"/>
        <end position="1145"/>
    </location>
</feature>
<dbReference type="SUPFAM" id="SSF54928">
    <property type="entry name" value="RNA-binding domain, RBD"/>
    <property type="match status" value="1"/>
</dbReference>
<evidence type="ECO:0000256" key="4">
    <source>
        <dbReference type="ARBA" id="ARBA00022833"/>
    </source>
</evidence>
<dbReference type="InterPro" id="IPR001841">
    <property type="entry name" value="Znf_RING"/>
</dbReference>
<dbReference type="InterPro" id="IPR039515">
    <property type="entry name" value="NOT4_mRING-HC-C4C4"/>
</dbReference>
<feature type="compositionally biased region" description="Polar residues" evidence="11">
    <location>
        <begin position="544"/>
        <end position="557"/>
    </location>
</feature>
<dbReference type="PANTHER" id="PTHR12603:SF0">
    <property type="entry name" value="CCR4-NOT TRANSCRIPTION COMPLEX SUBUNIT 4"/>
    <property type="match status" value="1"/>
</dbReference>
<feature type="compositionally biased region" description="Basic residues" evidence="11">
    <location>
        <begin position="401"/>
        <end position="420"/>
    </location>
</feature>
<feature type="region of interest" description="Disordered" evidence="11">
    <location>
        <begin position="1107"/>
        <end position="1148"/>
    </location>
</feature>
<feature type="zinc finger region" description="C3H1-type" evidence="9">
    <location>
        <begin position="182"/>
        <end position="209"/>
    </location>
</feature>
<keyword evidence="2 9" id="KW-0479">Metal-binding</keyword>
<dbReference type="EMBL" id="JASEJX010000009">
    <property type="protein sequence ID" value="KAK4520554.1"/>
    <property type="molecule type" value="Genomic_DNA"/>
</dbReference>
<feature type="domain" description="RING-type" evidence="12">
    <location>
        <begin position="10"/>
        <end position="53"/>
    </location>
</feature>
<keyword evidence="3 9" id="KW-0863">Zinc-finger</keyword>
<evidence type="ECO:0000259" key="14">
    <source>
        <dbReference type="PROSITE" id="PS50103"/>
    </source>
</evidence>
<comment type="caution">
    <text evidence="15">The sequence shown here is derived from an EMBL/GenBank/DDBJ whole genome shotgun (WGS) entry which is preliminary data.</text>
</comment>
<evidence type="ECO:0000256" key="5">
    <source>
        <dbReference type="ARBA" id="ARBA00022884"/>
    </source>
</evidence>
<sequence>MSSDEEDSDCPLCMEELDIADRNFRPCPCGYQICRFCWHHIKTNLNGRCPACRRLYSDQIVEFVPVSAEEIMRLKKEKKEKDRQTRDMRDPSRRQLSNVRVVQKNLVYVLGLSSKHASVENEFFKKYGRIEKVVISKRSAPSTGSSSSVGIYVTFARKEDAGKAIEGINGMEVDGKTVRASYGTTKYCTYYLRHMVCPNPNCMYLHEPGDDVDSYSKDTVAIGKHANTASTSTTTSAYPNKRPATATKPTTATATVAPAATPEAKPATVPRTWAPIPKVVPIPPVVIPKEEPIAPPPPSPPFQEIKSSSSTKHSKPAASSSSSTSAAAKVNATPKVHKKPAASEKHTKKLTIPLVPEEDEKPALPATASWAKAQPVVNHESVITPANFGPSLSDALNAPQKPKHSPSLKVKKEKKSKGKMVRLEEFEEAEREAKMAASRPKVVPKPEAAPIASHAAAQSPAPAIVPVVPKSPSTAKQESVTPGDTEETQEPTAQRKLPLEETKVHGQGSSTGDKEKELQQVPSESIVETPALDEAMPEMLEIKGQNTAPSGEEQSQLQEEDIPMELEATPPQTADEDDVVTSKEEETSQDQAHTETQDEAPLEENDEKMENLASLNDTIIKAFDDAAAAAADESSEKVQSDETQQELKDADTDVSRPEMEEQKLVQNISSPLAAMDRLSALVQQEIMVDSPEQPSRNVLQQPQQQQMQPPQPQQPHPGMNRFDLGMPMQPENRRMAPPGLSGPPPPPPEWMNRSFDPFNGQDPSLIAARRLQHSQRMLEASGLFASGGFGHPPVPRFGFSPDFNRGPNGFMPHQAPPPPPMGMFPPPPHPMMRHAPPPPPEMMNLQSPFGPPPQLQQQQHVEELRNEFNGLNMNGTDEHHQQSRDDLRALLPNVKISFNNLQEKRRAEEFYQQQLIMQRQQQLQQQQQQMQQQQMQQQQQQHLQQLQQQHIQQSQLYQQEPRMSEQEQIPTRLDNSDPNITNSSSRHASFTEASSPSVQSAQEKVLLRSPMNQQWQPDQLSEMVEKKNNPDVRVEAQNFFGEFLRKAASSTQQQEMSPKRDEPSLQPAAATSLSFQDPAIMSVRLVNNEMSSSDIVRSQNTILQILGGQAPPPPPPPASMMTLEKQQQMHQQQQFHQQQQQQQRQMDPRFAMEQQGRMMHQDRPFNDMAPKSFNGMFMGHHPPPHPSQQQQQQQQQPLFHQQGHPPPSPSNFMNSFREAPPPMGSMMNRMPPPPGMMRSPMPPLGDMRFRGMNGQHPPPPPGMFSNVPTNEDHP</sequence>
<evidence type="ECO:0000256" key="6">
    <source>
        <dbReference type="ARBA" id="ARBA00023054"/>
    </source>
</evidence>
<evidence type="ECO:0000256" key="1">
    <source>
        <dbReference type="ARBA" id="ARBA00004123"/>
    </source>
</evidence>
<feature type="compositionally biased region" description="Basic and acidic residues" evidence="11">
    <location>
        <begin position="634"/>
        <end position="662"/>
    </location>
</feature>
<protein>
    <submittedName>
        <fullName evidence="15">Uncharacterized protein</fullName>
    </submittedName>
</protein>
<feature type="region of interest" description="Disordered" evidence="11">
    <location>
        <begin position="685"/>
        <end position="754"/>
    </location>
</feature>
<feature type="compositionally biased region" description="Basic and acidic residues" evidence="11">
    <location>
        <begin position="580"/>
        <end position="596"/>
    </location>
</feature>
<feature type="compositionally biased region" description="Acidic residues" evidence="11">
    <location>
        <begin position="597"/>
        <end position="607"/>
    </location>
</feature>
<dbReference type="GO" id="GO:0030014">
    <property type="term" value="C:CCR4-NOT complex"/>
    <property type="evidence" value="ECO:0007669"/>
    <property type="project" value="InterPro"/>
</dbReference>